<accession>A0A6L2PCC5</accession>
<evidence type="ECO:0000313" key="1">
    <source>
        <dbReference type="EMBL" id="GFG30016.1"/>
    </source>
</evidence>
<organism evidence="1 2">
    <name type="scientific">Coptotermes formosanus</name>
    <name type="common">Formosan subterranean termite</name>
    <dbReference type="NCBI Taxonomy" id="36987"/>
    <lineage>
        <taxon>Eukaryota</taxon>
        <taxon>Metazoa</taxon>
        <taxon>Ecdysozoa</taxon>
        <taxon>Arthropoda</taxon>
        <taxon>Hexapoda</taxon>
        <taxon>Insecta</taxon>
        <taxon>Pterygota</taxon>
        <taxon>Neoptera</taxon>
        <taxon>Polyneoptera</taxon>
        <taxon>Dictyoptera</taxon>
        <taxon>Blattodea</taxon>
        <taxon>Blattoidea</taxon>
        <taxon>Termitoidae</taxon>
        <taxon>Rhinotermitidae</taxon>
        <taxon>Coptotermes</taxon>
    </lineage>
</organism>
<reference evidence="2" key="1">
    <citation type="submission" date="2020-01" db="EMBL/GenBank/DDBJ databases">
        <title>Draft genome sequence of the Termite Coptotermes fromosanus.</title>
        <authorList>
            <person name="Itakura S."/>
            <person name="Yosikawa Y."/>
            <person name="Umezawa K."/>
        </authorList>
    </citation>
    <scope>NUCLEOTIDE SEQUENCE [LARGE SCALE GENOMIC DNA]</scope>
</reference>
<evidence type="ECO:0008006" key="3">
    <source>
        <dbReference type="Google" id="ProtNLM"/>
    </source>
</evidence>
<keyword evidence="2" id="KW-1185">Reference proteome</keyword>
<proteinExistence type="predicted"/>
<dbReference type="PANTHER" id="PTHR47163">
    <property type="entry name" value="DDE_TNP_IS1595 DOMAIN-CONTAINING PROTEIN"/>
    <property type="match status" value="1"/>
</dbReference>
<dbReference type="InParanoid" id="A0A6L2PCC5"/>
<evidence type="ECO:0000313" key="2">
    <source>
        <dbReference type="Proteomes" id="UP000502823"/>
    </source>
</evidence>
<dbReference type="PANTHER" id="PTHR47163:SF2">
    <property type="entry name" value="SI:DKEY-17M8.2"/>
    <property type="match status" value="1"/>
</dbReference>
<dbReference type="Proteomes" id="UP000502823">
    <property type="component" value="Unassembled WGS sequence"/>
</dbReference>
<comment type="caution">
    <text evidence="1">The sequence shown here is derived from an EMBL/GenBank/DDBJ whole genome shotgun (WGS) entry which is preliminary data.</text>
</comment>
<dbReference type="OrthoDB" id="6379547at2759"/>
<dbReference type="AlphaFoldDB" id="A0A6L2PCC5"/>
<dbReference type="EMBL" id="BLKM01000192">
    <property type="protein sequence ID" value="GFG30016.1"/>
    <property type="molecule type" value="Genomic_DNA"/>
</dbReference>
<protein>
    <recommendedName>
        <fullName evidence="3">ISXO2-like transposase domain-containing protein</fullName>
    </recommendedName>
</protein>
<name>A0A6L2PCC5_COPFO</name>
<dbReference type="InterPro" id="IPR053164">
    <property type="entry name" value="IS1016-like_transposase"/>
</dbReference>
<sequence>MDQEGIPFRERGNLEVMLDHIERHTEEVEKFERLWRWERKYNRGHNVSGQWVLVTRKEEVGEYFLVAVGDRTAETTNLFDEAVDPSWNYNHSDSWASYSAVSEGYHKRVHHSVTFVDRISGAHTDTTEAAWRHVGRKVTLNPCSRQTA</sequence>
<gene>
    <name evidence="1" type="ORF">Cfor_00608</name>
</gene>